<keyword evidence="4" id="KW-1185">Reference proteome</keyword>
<feature type="region of interest" description="Disordered" evidence="2">
    <location>
        <begin position="54"/>
        <end position="84"/>
    </location>
</feature>
<evidence type="ECO:0000256" key="1">
    <source>
        <dbReference type="SAM" id="Coils"/>
    </source>
</evidence>
<name>A0ABW1WDA0_9BACL</name>
<organism evidence="3 4">
    <name type="scientific">Sporolactobacillus kofuensis</name>
    <dbReference type="NCBI Taxonomy" id="269672"/>
    <lineage>
        <taxon>Bacteria</taxon>
        <taxon>Bacillati</taxon>
        <taxon>Bacillota</taxon>
        <taxon>Bacilli</taxon>
        <taxon>Bacillales</taxon>
        <taxon>Sporolactobacillaceae</taxon>
        <taxon>Sporolactobacillus</taxon>
    </lineage>
</organism>
<reference evidence="4" key="1">
    <citation type="journal article" date="2019" name="Int. J. Syst. Evol. Microbiol.">
        <title>The Global Catalogue of Microorganisms (GCM) 10K type strain sequencing project: providing services to taxonomists for standard genome sequencing and annotation.</title>
        <authorList>
            <consortium name="The Broad Institute Genomics Platform"/>
            <consortium name="The Broad Institute Genome Sequencing Center for Infectious Disease"/>
            <person name="Wu L."/>
            <person name="Ma J."/>
        </authorList>
    </citation>
    <scope>NUCLEOTIDE SEQUENCE [LARGE SCALE GENOMIC DNA]</scope>
    <source>
        <strain evidence="4">CCUG 42001</strain>
    </source>
</reference>
<evidence type="ECO:0000256" key="2">
    <source>
        <dbReference type="SAM" id="MobiDB-lite"/>
    </source>
</evidence>
<keyword evidence="1" id="KW-0175">Coiled coil</keyword>
<feature type="coiled-coil region" evidence="1">
    <location>
        <begin position="104"/>
        <end position="194"/>
    </location>
</feature>
<evidence type="ECO:0000313" key="4">
    <source>
        <dbReference type="Proteomes" id="UP001596267"/>
    </source>
</evidence>
<proteinExistence type="predicted"/>
<protein>
    <recommendedName>
        <fullName evidence="5">HTH psq-type domain-containing protein</fullName>
    </recommendedName>
</protein>
<dbReference type="RefSeq" id="WP_253053700.1">
    <property type="nucleotide sequence ID" value="NZ_JAMXWN010000005.1"/>
</dbReference>
<dbReference type="EMBL" id="JBHSTQ010000001">
    <property type="protein sequence ID" value="MFC6385144.1"/>
    <property type="molecule type" value="Genomic_DNA"/>
</dbReference>
<sequence>MSPLDNLTATHFAELNKSGKTYKAIANKYGVALSALNNWVTKHKEEIKEAKLKLRVKPGRKTSNNVPKTAKNDQKTSGNDQNEKTINKELAAYKTMVEERSKRMNEALQAKSQLIVRLDEVQKELLIANDKYERETRANYSLCQEIEKLSKAFTDANSNYNAKCKQVEDLNAAADDLEAEIIGLRNDKTDLEHQLAYTGQERDRFFNLYNQSDKQLKALEAYVLTRLEPEK</sequence>
<evidence type="ECO:0000313" key="3">
    <source>
        <dbReference type="EMBL" id="MFC6385144.1"/>
    </source>
</evidence>
<evidence type="ECO:0008006" key="5">
    <source>
        <dbReference type="Google" id="ProtNLM"/>
    </source>
</evidence>
<comment type="caution">
    <text evidence="3">The sequence shown here is derived from an EMBL/GenBank/DDBJ whole genome shotgun (WGS) entry which is preliminary data.</text>
</comment>
<gene>
    <name evidence="3" type="ORF">ACFP7A_00895</name>
</gene>
<accession>A0ABW1WDA0</accession>
<dbReference type="Proteomes" id="UP001596267">
    <property type="component" value="Unassembled WGS sequence"/>
</dbReference>